<evidence type="ECO:0000313" key="1">
    <source>
        <dbReference type="EMBL" id="EFA83232.1"/>
    </source>
</evidence>
<sequence length="66" mass="7724">MMNECKRYLKIIGYMKNELFMLIMKRVIEHSFKNSVGGVRVCVCGGSIFVNYQRMNSDQEDLDNLI</sequence>
<dbReference type="GeneID" id="31359509"/>
<gene>
    <name evidence="1" type="ORF">PPL_04022</name>
</gene>
<dbReference type="Proteomes" id="UP000001396">
    <property type="component" value="Unassembled WGS sequence"/>
</dbReference>
<reference evidence="1 2" key="1">
    <citation type="journal article" date="2011" name="Genome Res.">
        <title>Phylogeny-wide analysis of social amoeba genomes highlights ancient origins for complex intercellular communication.</title>
        <authorList>
            <person name="Heidel A.J."/>
            <person name="Lawal H.M."/>
            <person name="Felder M."/>
            <person name="Schilde C."/>
            <person name="Helps N.R."/>
            <person name="Tunggal B."/>
            <person name="Rivero F."/>
            <person name="John U."/>
            <person name="Schleicher M."/>
            <person name="Eichinger L."/>
            <person name="Platzer M."/>
            <person name="Noegel A.A."/>
            <person name="Schaap P."/>
            <person name="Gloeckner G."/>
        </authorList>
    </citation>
    <scope>NUCLEOTIDE SEQUENCE [LARGE SCALE GENOMIC DNA]</scope>
    <source>
        <strain evidence="2">ATCC 26659 / Pp 5 / PN500</strain>
    </source>
</reference>
<proteinExistence type="predicted"/>
<protein>
    <submittedName>
        <fullName evidence="1">Uncharacterized protein</fullName>
    </submittedName>
</protein>
<dbReference type="EMBL" id="ADBJ01000017">
    <property type="protein sequence ID" value="EFA83232.1"/>
    <property type="molecule type" value="Genomic_DNA"/>
</dbReference>
<name>D3B5T4_HETP5</name>
<accession>D3B5T4</accession>
<dbReference type="InParanoid" id="D3B5T4"/>
<dbReference type="AlphaFoldDB" id="D3B5T4"/>
<keyword evidence="2" id="KW-1185">Reference proteome</keyword>
<dbReference type="RefSeq" id="XP_020435349.1">
    <property type="nucleotide sequence ID" value="XM_020574935.1"/>
</dbReference>
<comment type="caution">
    <text evidence="1">The sequence shown here is derived from an EMBL/GenBank/DDBJ whole genome shotgun (WGS) entry which is preliminary data.</text>
</comment>
<evidence type="ECO:0000313" key="2">
    <source>
        <dbReference type="Proteomes" id="UP000001396"/>
    </source>
</evidence>
<organism evidence="1 2">
    <name type="scientific">Heterostelium pallidum (strain ATCC 26659 / Pp 5 / PN500)</name>
    <name type="common">Cellular slime mold</name>
    <name type="synonym">Polysphondylium pallidum</name>
    <dbReference type="NCBI Taxonomy" id="670386"/>
    <lineage>
        <taxon>Eukaryota</taxon>
        <taxon>Amoebozoa</taxon>
        <taxon>Evosea</taxon>
        <taxon>Eumycetozoa</taxon>
        <taxon>Dictyostelia</taxon>
        <taxon>Acytosteliales</taxon>
        <taxon>Acytosteliaceae</taxon>
        <taxon>Heterostelium</taxon>
    </lineage>
</organism>